<reference evidence="4" key="1">
    <citation type="journal article" date="2019" name="Int. J. Syst. Evol. Microbiol.">
        <title>The Global Catalogue of Microorganisms (GCM) 10K type strain sequencing project: providing services to taxonomists for standard genome sequencing and annotation.</title>
        <authorList>
            <consortium name="The Broad Institute Genomics Platform"/>
            <consortium name="The Broad Institute Genome Sequencing Center for Infectious Disease"/>
            <person name="Wu L."/>
            <person name="Ma J."/>
        </authorList>
    </citation>
    <scope>NUCLEOTIDE SEQUENCE [LARGE SCALE GENOMIC DNA]</scope>
    <source>
        <strain evidence="4">JCM 17214</strain>
    </source>
</reference>
<feature type="chain" id="PRO_5046180204" evidence="1">
    <location>
        <begin position="23"/>
        <end position="237"/>
    </location>
</feature>
<feature type="signal peptide" evidence="1">
    <location>
        <begin position="1"/>
        <end position="22"/>
    </location>
</feature>
<dbReference type="EMBL" id="BAABDH010000036">
    <property type="protein sequence ID" value="GAA3935801.1"/>
    <property type="molecule type" value="Genomic_DNA"/>
</dbReference>
<dbReference type="Proteomes" id="UP001499909">
    <property type="component" value="Unassembled WGS sequence"/>
</dbReference>
<evidence type="ECO:0000313" key="4">
    <source>
        <dbReference type="Proteomes" id="UP001499909"/>
    </source>
</evidence>
<dbReference type="InterPro" id="IPR021255">
    <property type="entry name" value="DUF2807"/>
</dbReference>
<name>A0ABP7N5G2_9BACT</name>
<feature type="domain" description="Putative auto-transporter adhesin head GIN" evidence="2">
    <location>
        <begin position="34"/>
        <end position="220"/>
    </location>
</feature>
<dbReference type="Pfam" id="PF10988">
    <property type="entry name" value="DUF2807"/>
    <property type="match status" value="1"/>
</dbReference>
<protein>
    <submittedName>
        <fullName evidence="3">Head GIN domain-containing protein</fullName>
    </submittedName>
</protein>
<organism evidence="3 4">
    <name type="scientific">Hymenobacter algoricola</name>
    <dbReference type="NCBI Taxonomy" id="486267"/>
    <lineage>
        <taxon>Bacteria</taxon>
        <taxon>Pseudomonadati</taxon>
        <taxon>Bacteroidota</taxon>
        <taxon>Cytophagia</taxon>
        <taxon>Cytophagales</taxon>
        <taxon>Hymenobacteraceae</taxon>
        <taxon>Hymenobacter</taxon>
    </lineage>
</organism>
<proteinExistence type="predicted"/>
<dbReference type="RefSeq" id="WP_345113103.1">
    <property type="nucleotide sequence ID" value="NZ_BAABDH010000036.1"/>
</dbReference>
<dbReference type="Gene3D" id="2.160.20.120">
    <property type="match status" value="1"/>
</dbReference>
<keyword evidence="4" id="KW-1185">Reference proteome</keyword>
<gene>
    <name evidence="3" type="ORF">GCM10022406_20160</name>
</gene>
<sequence length="237" mass="24081">MKNAARALLLGAAILSTSAAQAQQVKQTRPVPTFQAVHAGGGIDVFLTQGPTAAVVVDAPAQAQARIRATVQNGRLEVGWEPGFSWKKLAAGMSSKVSVYVTCPRLTDLSVSGGSDARGETPFTTDNLQLSASGGSDIRLTLTAKTLTSSASGGGDIYLTGKAGRQSVSVSGGSDYHAFALQSATTKVEASGGSDVEVSVDRELSSDASGGSGVRYKGNARLVKAHASGGSGVRRVQ</sequence>
<evidence type="ECO:0000259" key="2">
    <source>
        <dbReference type="Pfam" id="PF10988"/>
    </source>
</evidence>
<keyword evidence="1" id="KW-0732">Signal</keyword>
<evidence type="ECO:0000256" key="1">
    <source>
        <dbReference type="SAM" id="SignalP"/>
    </source>
</evidence>
<comment type="caution">
    <text evidence="3">The sequence shown here is derived from an EMBL/GenBank/DDBJ whole genome shotgun (WGS) entry which is preliminary data.</text>
</comment>
<accession>A0ABP7N5G2</accession>
<evidence type="ECO:0000313" key="3">
    <source>
        <dbReference type="EMBL" id="GAA3935801.1"/>
    </source>
</evidence>